<keyword evidence="8" id="KW-0472">Membrane</keyword>
<dbReference type="Gene3D" id="3.40.50.300">
    <property type="entry name" value="P-loop containing nucleotide triphosphate hydrolases"/>
    <property type="match status" value="1"/>
</dbReference>
<keyword evidence="3" id="KW-0175">Coiled coil</keyword>
<keyword evidence="8" id="KW-1133">Transmembrane helix</keyword>
<comment type="caution">
    <text evidence="10">The sequence shown here is derived from an EMBL/GenBank/DDBJ whole genome shotgun (WGS) entry which is preliminary data.</text>
</comment>
<dbReference type="Gene3D" id="3.40.50.1820">
    <property type="entry name" value="alpha/beta hydrolase"/>
    <property type="match status" value="1"/>
</dbReference>
<dbReference type="SMART" id="SM00220">
    <property type="entry name" value="S_TKc"/>
    <property type="match status" value="1"/>
</dbReference>
<dbReference type="PROSITE" id="PS50082">
    <property type="entry name" value="WD_REPEATS_2"/>
    <property type="match status" value="3"/>
</dbReference>
<keyword evidence="2" id="KW-0677">Repeat</keyword>
<accession>A0A0P7B8D9</accession>
<dbReference type="GO" id="GO:0005524">
    <property type="term" value="F:ATP binding"/>
    <property type="evidence" value="ECO:0007669"/>
    <property type="project" value="InterPro"/>
</dbReference>
<dbReference type="InterPro" id="IPR029058">
    <property type="entry name" value="AB_hydrolase_fold"/>
</dbReference>
<dbReference type="InterPro" id="IPR027417">
    <property type="entry name" value="P-loop_NTPase"/>
</dbReference>
<keyword evidence="8" id="KW-0812">Transmembrane</keyword>
<dbReference type="InterPro" id="IPR001680">
    <property type="entry name" value="WD40_rpt"/>
</dbReference>
<evidence type="ECO:0000256" key="8">
    <source>
        <dbReference type="SAM" id="Phobius"/>
    </source>
</evidence>
<dbReference type="PANTHER" id="PTHR22847">
    <property type="entry name" value="WD40 REPEAT PROTEIN"/>
    <property type="match status" value="1"/>
</dbReference>
<dbReference type="PROSITE" id="PS50011">
    <property type="entry name" value="PROTEIN_KINASE_DOM"/>
    <property type="match status" value="1"/>
</dbReference>
<dbReference type="Pfam" id="PF24883">
    <property type="entry name" value="NPHP3_N"/>
    <property type="match status" value="1"/>
</dbReference>
<evidence type="ECO:0000256" key="4">
    <source>
        <dbReference type="ARBA" id="ARBA00038415"/>
    </source>
</evidence>
<proteinExistence type="inferred from homology"/>
<dbReference type="InterPro" id="IPR000719">
    <property type="entry name" value="Prot_kinase_dom"/>
</dbReference>
<dbReference type="SUPFAM" id="SSF52540">
    <property type="entry name" value="P-loop containing nucleoside triphosphate hydrolases"/>
    <property type="match status" value="1"/>
</dbReference>
<evidence type="ECO:0000256" key="7">
    <source>
        <dbReference type="PROSITE-ProRule" id="PRU00221"/>
    </source>
</evidence>
<evidence type="ECO:0000256" key="6">
    <source>
        <dbReference type="ARBA" id="ARBA00043913"/>
    </source>
</evidence>
<dbReference type="SUPFAM" id="SSF56112">
    <property type="entry name" value="Protein kinase-like (PK-like)"/>
    <property type="match status" value="1"/>
</dbReference>
<evidence type="ECO:0000313" key="11">
    <source>
        <dbReference type="Proteomes" id="UP000050424"/>
    </source>
</evidence>
<dbReference type="GO" id="GO:1990234">
    <property type="term" value="C:transferase complex"/>
    <property type="evidence" value="ECO:0007669"/>
    <property type="project" value="UniProtKB-ARBA"/>
</dbReference>
<dbReference type="SUPFAM" id="SSF82171">
    <property type="entry name" value="DPP6 N-terminal domain-like"/>
    <property type="match status" value="1"/>
</dbReference>
<feature type="repeat" description="WD" evidence="7">
    <location>
        <begin position="1381"/>
        <end position="1422"/>
    </location>
</feature>
<dbReference type="GO" id="GO:0004672">
    <property type="term" value="F:protein kinase activity"/>
    <property type="evidence" value="ECO:0007669"/>
    <property type="project" value="InterPro"/>
</dbReference>
<feature type="transmembrane region" description="Helical" evidence="8">
    <location>
        <begin position="529"/>
        <end position="550"/>
    </location>
</feature>
<sequence length="1893" mass="210055">MDPSLERWVALKIVTADSTSQSQELITLKSLDETDASKFAAPCFDSFIHAGPNGYHQCLVSEFLGPSLDRVVTDYHTVGDRLDPELILRIAKQLLEAVASVHRSGYAHGDISGANVVFAAKGLAHLSEQALFDIIGSPESSTLAHADGKPLSPSLPKYLVESVDWEDWVDEDEEDIRLVDWGEAFAHGAEPTELAQPGDLRAPEIIFTGRFDHRIDLWRVGCTIYFMIFAARPFWFLGDDTVLVAQMNNFIEEVPAEWQATWQQMKDKSERPFAVGEPSSKLDQHFHKMVHDPELLPLLQKLKVEGDFGLTSANSPLSHPRFSILVRLLARDSVCRLTVFYNLPPDVYRLKAWLLFGILAMEGWLHWVATFVVILVSAVLYPLISKIRRRGQEPRPNGIIGISTPSDAKFDIIAVHGLAAHPDHTWTRTSKNTSSSYYPGKIHLLRDLLEGDFPDARILSFAHNSDWLVNAPRVPIIFVGHSFGGIIIKQALCQAALCSNDDDASDILNSTSGIIFLGTPHQGSPASLLASYAALLTGFLGSSAGLLYTLRDQGDELSDLEDRFIDCMNVKASRSQKTELVAFYETKPLVLLGCLSLGLVVPRNSARGGHAPKTVMIDTDHSGLNKCRSRDDELYKQLKGQLERIGRSPPSKLNDVQLFVMEKLKPVTVADAMFNSSADQHKEKCLEGTRVELLQEIATWAANPNRENIYWLQGKAGTGKSTIARTVARDLGNRLGASFFFERNNVARGSARYFLTTLASQLSTQLPSVATHVYDAIRIDPEISGKALVEQFNKLILAAVQGLSRTMTIVIDALDECESELDVGLIISKLHLVHESTGGRLKFFITSRVEFPIRCGFKDIQGRYIELPLHEIPEPVIEDDITVFLITELNRIRRKFNIKSETWPEENFEQWDTFQQLKRNCLPLFISAATACRFIDKREGGGPNKRLQKLLLKPRGSDHHRTYHPILNQMAMVDEEDRGQLIEDFRDVVGSIITLTSHLSVTSLERLLQKPAEDLDSLLDFLDSALSIPNNRMEPIKPFHQSFRDYLIDPDSAVDSQFFIDEKITHKRLTVRSLQLLSENLKRNICELQAPGTDHKGIDPDIINRCLPPELQYATLNWVYHLKKSKTSIKDNDQMHTFLQTHLLHWLEALALLGQYSDTIQLLDQLQDMGHRSHGSAAINYIRDAQRFAMSVSSIIEFTPLQVYSSGLLFAPVNSIVRQGNRLPSWIANEPEVESDWGPCLQTIEEPDDRYSSICFSEDGKLLLSSTDNRIIKIHDVITGVCLQQFRDRNGRVASAAFSSDSRYIASISAPRYQNSATWATQRLVEIWSVDAGTYLLSLLGHSAAVTSIGFSLDGHHLGTASKDETIKVWNALSWTCSQTLKGHTSYVLSVTFSSDSQRLASGSADQTVKVWNLLTGTCILTLQRGPAKLVKFSHDGQRLASATQGEINIWDLSSGACIISHEHHSGISSISWSSDDQKLAIGSSTVSVKIVDTGTGIYLPTHQSHSAEHVAFSPNSRHLALASLNVIRILDASYTAPSSPQTRRSSRTRVESIAISSDGNLIASSANGIISLRNTQGECLRTLTHNRFGSVSSIVFFIDGLRLAAHTRLNKVFVWDLNTGDLLESHGRVSAFGVSNDKRRLGFCQYDETITILSTTSDYRTQILGGHLGGKPAVAFSPDGHQFATTNRDREIKIWEISSQTCLRTIQCEADLLAVSTDGQKIAAIVSEDQCLKVWNVDTDDSIQELKTNNSLPASMAFSGDGQRLAFCSSDADDAAGLTVWNTATWVCTLNVNYKTERLDFDSTDSSRIYTDKGVLKLDSTSLIGNSETGPEIYGYGMCANKTWILKDGRRFLWVPADYRPTSFAILGSTVVLGCESGRVIVLQFVGDGPCQ</sequence>
<dbReference type="Pfam" id="PF00400">
    <property type="entry name" value="WD40"/>
    <property type="match status" value="4"/>
</dbReference>
<dbReference type="OrthoDB" id="538223at2759"/>
<feature type="repeat" description="WD" evidence="7">
    <location>
        <begin position="1665"/>
        <end position="1706"/>
    </location>
</feature>
<dbReference type="PROSITE" id="PS50294">
    <property type="entry name" value="WD_REPEATS_REGION"/>
    <property type="match status" value="3"/>
</dbReference>
<keyword evidence="11" id="KW-1185">Reference proteome</keyword>
<reference evidence="10 11" key="1">
    <citation type="submission" date="2015-09" db="EMBL/GenBank/DDBJ databases">
        <title>Draft genome of a European isolate of the apple canker pathogen Neonectria ditissima.</title>
        <authorList>
            <person name="Gomez-Cortecero A."/>
            <person name="Harrison R.J."/>
            <person name="Armitage A.D."/>
        </authorList>
    </citation>
    <scope>NUCLEOTIDE SEQUENCE [LARGE SCALE GENOMIC DNA]</scope>
    <source>
        <strain evidence="10 11">R09/05</strain>
    </source>
</reference>
<evidence type="ECO:0000256" key="2">
    <source>
        <dbReference type="ARBA" id="ARBA00022737"/>
    </source>
</evidence>
<dbReference type="InterPro" id="IPR036322">
    <property type="entry name" value="WD40_repeat_dom_sf"/>
</dbReference>
<evidence type="ECO:0000259" key="9">
    <source>
        <dbReference type="PROSITE" id="PS50011"/>
    </source>
</evidence>
<evidence type="ECO:0000256" key="5">
    <source>
        <dbReference type="ARBA" id="ARBA00039789"/>
    </source>
</evidence>
<feature type="transmembrane region" description="Helical" evidence="8">
    <location>
        <begin position="364"/>
        <end position="384"/>
    </location>
</feature>
<dbReference type="InterPro" id="IPR056884">
    <property type="entry name" value="NPHP3-like_N"/>
</dbReference>
<dbReference type="InterPro" id="IPR011009">
    <property type="entry name" value="Kinase-like_dom_sf"/>
</dbReference>
<dbReference type="InterPro" id="IPR019775">
    <property type="entry name" value="WD40_repeat_CS"/>
</dbReference>
<dbReference type="SMART" id="SM00320">
    <property type="entry name" value="WD40"/>
    <property type="match status" value="12"/>
</dbReference>
<name>A0A0P7B8D9_9HYPO</name>
<dbReference type="Gene3D" id="2.130.10.10">
    <property type="entry name" value="YVTN repeat-like/Quinoprotein amine dehydrogenase"/>
    <property type="match status" value="4"/>
</dbReference>
<comment type="similarity">
    <text evidence="4">Belongs to the WD repeat MDV1/CAF4 family.</text>
</comment>
<dbReference type="CDD" id="cd00200">
    <property type="entry name" value="WD40"/>
    <property type="match status" value="1"/>
</dbReference>
<dbReference type="Gene3D" id="3.30.200.20">
    <property type="entry name" value="Phosphorylase Kinase, domain 1"/>
    <property type="match status" value="1"/>
</dbReference>
<gene>
    <name evidence="10" type="ORF">AK830_g9868</name>
</gene>
<dbReference type="Gene3D" id="1.10.510.10">
    <property type="entry name" value="Transferase(Phosphotransferase) domain 1"/>
    <property type="match status" value="1"/>
</dbReference>
<evidence type="ECO:0000313" key="10">
    <source>
        <dbReference type="EMBL" id="KPM36720.1"/>
    </source>
</evidence>
<comment type="function">
    <text evidence="6">Involved in mitochondrial fission. Acts as an adapter protein required to form mitochondrial fission complexes. Formation of these complexes is required to promote constriction and fission of the mitochondrial compartment at a late step in mitochondrial division.</text>
</comment>
<feature type="repeat" description="WD" evidence="7">
    <location>
        <begin position="1339"/>
        <end position="1371"/>
    </location>
</feature>
<evidence type="ECO:0000256" key="3">
    <source>
        <dbReference type="ARBA" id="ARBA00023054"/>
    </source>
</evidence>
<dbReference type="EMBL" id="LKCW01000193">
    <property type="protein sequence ID" value="KPM36720.1"/>
    <property type="molecule type" value="Genomic_DNA"/>
</dbReference>
<dbReference type="PROSITE" id="PS00678">
    <property type="entry name" value="WD_REPEATS_1"/>
    <property type="match status" value="1"/>
</dbReference>
<feature type="domain" description="Protein kinase" evidence="9">
    <location>
        <begin position="1"/>
        <end position="354"/>
    </location>
</feature>
<protein>
    <recommendedName>
        <fullName evidence="5">Mitochondrial division protein 1</fullName>
    </recommendedName>
</protein>
<dbReference type="PRINTS" id="PR00320">
    <property type="entry name" value="GPROTEINBRPT"/>
</dbReference>
<dbReference type="PANTHER" id="PTHR22847:SF637">
    <property type="entry name" value="WD REPEAT DOMAIN 5B"/>
    <property type="match status" value="1"/>
</dbReference>
<evidence type="ECO:0000256" key="1">
    <source>
        <dbReference type="ARBA" id="ARBA00022574"/>
    </source>
</evidence>
<dbReference type="SUPFAM" id="SSF53474">
    <property type="entry name" value="alpha/beta-Hydrolases"/>
    <property type="match status" value="1"/>
</dbReference>
<dbReference type="InterPro" id="IPR020472">
    <property type="entry name" value="WD40_PAC1"/>
</dbReference>
<dbReference type="STRING" id="78410.A0A0P7B8D9"/>
<keyword evidence="1 7" id="KW-0853">WD repeat</keyword>
<dbReference type="Proteomes" id="UP000050424">
    <property type="component" value="Unassembled WGS sequence"/>
</dbReference>
<dbReference type="InterPro" id="IPR015943">
    <property type="entry name" value="WD40/YVTN_repeat-like_dom_sf"/>
</dbReference>
<organism evidence="10 11">
    <name type="scientific">Neonectria ditissima</name>
    <dbReference type="NCBI Taxonomy" id="78410"/>
    <lineage>
        <taxon>Eukaryota</taxon>
        <taxon>Fungi</taxon>
        <taxon>Dikarya</taxon>
        <taxon>Ascomycota</taxon>
        <taxon>Pezizomycotina</taxon>
        <taxon>Sordariomycetes</taxon>
        <taxon>Hypocreomycetidae</taxon>
        <taxon>Hypocreales</taxon>
        <taxon>Nectriaceae</taxon>
        <taxon>Neonectria</taxon>
    </lineage>
</organism>
<dbReference type="SUPFAM" id="SSF50978">
    <property type="entry name" value="WD40 repeat-like"/>
    <property type="match status" value="1"/>
</dbReference>